<accession>A0ABP7VMC0</accession>
<name>A0ABP7VMC0_9ACTN</name>
<dbReference type="EMBL" id="BAAAZG010000016">
    <property type="protein sequence ID" value="GAA4070078.1"/>
    <property type="molecule type" value="Genomic_DNA"/>
</dbReference>
<proteinExistence type="predicted"/>
<gene>
    <name evidence="1" type="ORF">GCM10022214_26930</name>
</gene>
<sequence>MAVTVVVEVVRYLRHRRGGHRRGGEAFAGPLVDVAGADAVAATAEDVAGVAAGSGGGLVWKTGVRPRWPASASTSCHWGRARASWIISVLM</sequence>
<evidence type="ECO:0000313" key="2">
    <source>
        <dbReference type="Proteomes" id="UP001500683"/>
    </source>
</evidence>
<organism evidence="1 2">
    <name type="scientific">Actinomadura miaoliensis</name>
    <dbReference type="NCBI Taxonomy" id="430685"/>
    <lineage>
        <taxon>Bacteria</taxon>
        <taxon>Bacillati</taxon>
        <taxon>Actinomycetota</taxon>
        <taxon>Actinomycetes</taxon>
        <taxon>Streptosporangiales</taxon>
        <taxon>Thermomonosporaceae</taxon>
        <taxon>Actinomadura</taxon>
    </lineage>
</organism>
<comment type="caution">
    <text evidence="1">The sequence shown here is derived from an EMBL/GenBank/DDBJ whole genome shotgun (WGS) entry which is preliminary data.</text>
</comment>
<protein>
    <submittedName>
        <fullName evidence="1">Uncharacterized protein</fullName>
    </submittedName>
</protein>
<reference evidence="2" key="1">
    <citation type="journal article" date="2019" name="Int. J. Syst. Evol. Microbiol.">
        <title>The Global Catalogue of Microorganisms (GCM) 10K type strain sequencing project: providing services to taxonomists for standard genome sequencing and annotation.</title>
        <authorList>
            <consortium name="The Broad Institute Genomics Platform"/>
            <consortium name="The Broad Institute Genome Sequencing Center for Infectious Disease"/>
            <person name="Wu L."/>
            <person name="Ma J."/>
        </authorList>
    </citation>
    <scope>NUCLEOTIDE SEQUENCE [LARGE SCALE GENOMIC DNA]</scope>
    <source>
        <strain evidence="2">JCM 16702</strain>
    </source>
</reference>
<dbReference type="Proteomes" id="UP001500683">
    <property type="component" value="Unassembled WGS sequence"/>
</dbReference>
<evidence type="ECO:0000313" key="1">
    <source>
        <dbReference type="EMBL" id="GAA4070078.1"/>
    </source>
</evidence>
<keyword evidence="2" id="KW-1185">Reference proteome</keyword>